<keyword evidence="1" id="KW-1185">Reference proteome</keyword>
<proteinExistence type="predicted"/>
<dbReference type="Proteomes" id="UP000036681">
    <property type="component" value="Unplaced"/>
</dbReference>
<evidence type="ECO:0000313" key="2">
    <source>
        <dbReference type="WBParaSite" id="ALUE_0000714501-mRNA-1"/>
    </source>
</evidence>
<reference evidence="2" key="1">
    <citation type="submission" date="2017-02" db="UniProtKB">
        <authorList>
            <consortium name="WormBaseParasite"/>
        </authorList>
    </citation>
    <scope>IDENTIFICATION</scope>
</reference>
<accession>A0A0M3HVU8</accession>
<name>A0A0M3HVU8_ASCLU</name>
<dbReference type="WBParaSite" id="ALUE_0000714501-mRNA-1">
    <property type="protein sequence ID" value="ALUE_0000714501-mRNA-1"/>
    <property type="gene ID" value="ALUE_0000714501"/>
</dbReference>
<dbReference type="AlphaFoldDB" id="A0A0M3HVU8"/>
<organism evidence="1 2">
    <name type="scientific">Ascaris lumbricoides</name>
    <name type="common">Giant roundworm</name>
    <dbReference type="NCBI Taxonomy" id="6252"/>
    <lineage>
        <taxon>Eukaryota</taxon>
        <taxon>Metazoa</taxon>
        <taxon>Ecdysozoa</taxon>
        <taxon>Nematoda</taxon>
        <taxon>Chromadorea</taxon>
        <taxon>Rhabditida</taxon>
        <taxon>Spirurina</taxon>
        <taxon>Ascaridomorpha</taxon>
        <taxon>Ascaridoidea</taxon>
        <taxon>Ascarididae</taxon>
        <taxon>Ascaris</taxon>
    </lineage>
</organism>
<sequence>MFRDYSSDRGMRQHQLQLRGAYFRSNRWRQYISGSASFRSSRLDRMLSESIRSMSSSRRRTRDRIKAFLFSRPMSEKSVKKVVARIKRREELRKGAARSKHMCTAVAASFADIPRQFTTDRKMRK</sequence>
<evidence type="ECO:0000313" key="1">
    <source>
        <dbReference type="Proteomes" id="UP000036681"/>
    </source>
</evidence>
<protein>
    <submittedName>
        <fullName evidence="2">Uncharacterized protein</fullName>
    </submittedName>
</protein>